<gene>
    <name evidence="2" type="ORF">H6G06_14370</name>
</gene>
<dbReference type="RefSeq" id="WP_190561214.1">
    <property type="nucleotide sequence ID" value="NZ_JACJQU010000007.1"/>
</dbReference>
<keyword evidence="3" id="KW-1185">Reference proteome</keyword>
<protein>
    <submittedName>
        <fullName evidence="2">Uncharacterized protein</fullName>
    </submittedName>
</protein>
<keyword evidence="1" id="KW-0472">Membrane</keyword>
<dbReference type="AlphaFoldDB" id="A0A926WHG3"/>
<keyword evidence="1" id="KW-0812">Transmembrane</keyword>
<comment type="caution">
    <text evidence="2">The sequence shown here is derived from an EMBL/GenBank/DDBJ whole genome shotgun (WGS) entry which is preliminary data.</text>
</comment>
<feature type="transmembrane region" description="Helical" evidence="1">
    <location>
        <begin position="12"/>
        <end position="29"/>
    </location>
</feature>
<dbReference type="Proteomes" id="UP000662185">
    <property type="component" value="Unassembled WGS sequence"/>
</dbReference>
<evidence type="ECO:0000313" key="3">
    <source>
        <dbReference type="Proteomes" id="UP000662185"/>
    </source>
</evidence>
<proteinExistence type="predicted"/>
<reference evidence="3" key="1">
    <citation type="journal article" date="2020" name="ISME J.">
        <title>Comparative genomics reveals insights into cyanobacterial evolution and habitat adaptation.</title>
        <authorList>
            <person name="Chen M.Y."/>
            <person name="Teng W.K."/>
            <person name="Zhao L."/>
            <person name="Hu C.X."/>
            <person name="Zhou Y.K."/>
            <person name="Han B.P."/>
            <person name="Song L.R."/>
            <person name="Shu W.S."/>
        </authorList>
    </citation>
    <scope>NUCLEOTIDE SEQUENCE [LARGE SCALE GENOMIC DNA]</scope>
    <source>
        <strain evidence="3">FACHB-251</strain>
    </source>
</reference>
<evidence type="ECO:0000313" key="2">
    <source>
        <dbReference type="EMBL" id="MBD2294631.1"/>
    </source>
</evidence>
<accession>A0A926WHG3</accession>
<keyword evidence="1" id="KW-1133">Transmembrane helix</keyword>
<evidence type="ECO:0000256" key="1">
    <source>
        <dbReference type="SAM" id="Phobius"/>
    </source>
</evidence>
<dbReference type="EMBL" id="JACJQU010000007">
    <property type="protein sequence ID" value="MBD2294631.1"/>
    <property type="molecule type" value="Genomic_DNA"/>
</dbReference>
<name>A0A926WHG3_9NOST</name>
<organism evidence="2 3">
    <name type="scientific">Anabaena sphaerica FACHB-251</name>
    <dbReference type="NCBI Taxonomy" id="2692883"/>
    <lineage>
        <taxon>Bacteria</taxon>
        <taxon>Bacillati</taxon>
        <taxon>Cyanobacteriota</taxon>
        <taxon>Cyanophyceae</taxon>
        <taxon>Nostocales</taxon>
        <taxon>Nostocaceae</taxon>
        <taxon>Anabaena</taxon>
    </lineage>
</organism>
<sequence length="161" mass="18059">MIKKLWVLACKYPKTSAVIAVILVGISLLRDLSESKKLPDIAPEVASTPFDSSKCKVYAVGFVSGAVLHQFKTTNNTLAYVMVTDSESVVRNFERNNINLWMTREDFQRTEYTELVQVLPPEAVQELNRLISIYPYAAMATEAFARSAQPTLFDSDRCSVD</sequence>